<dbReference type="Pfam" id="PF02643">
    <property type="entry name" value="DUF192"/>
    <property type="match status" value="1"/>
</dbReference>
<dbReference type="EMBL" id="FNAH01000002">
    <property type="protein sequence ID" value="SDD80395.1"/>
    <property type="molecule type" value="Genomic_DNA"/>
</dbReference>
<organism evidence="2 3">
    <name type="scientific">Paracoccus isoporae</name>
    <dbReference type="NCBI Taxonomy" id="591205"/>
    <lineage>
        <taxon>Bacteria</taxon>
        <taxon>Pseudomonadati</taxon>
        <taxon>Pseudomonadota</taxon>
        <taxon>Alphaproteobacteria</taxon>
        <taxon>Rhodobacterales</taxon>
        <taxon>Paracoccaceae</taxon>
        <taxon>Paracoccus</taxon>
    </lineage>
</organism>
<accession>A0A1G6XSI4</accession>
<keyword evidence="1" id="KW-0732">Signal</keyword>
<proteinExistence type="predicted"/>
<feature type="signal peptide" evidence="1">
    <location>
        <begin position="1"/>
        <end position="25"/>
    </location>
</feature>
<dbReference type="STRING" id="591205.SAMN05421538_102466"/>
<evidence type="ECO:0000313" key="3">
    <source>
        <dbReference type="Proteomes" id="UP000199344"/>
    </source>
</evidence>
<reference evidence="2 3" key="1">
    <citation type="submission" date="2016-10" db="EMBL/GenBank/DDBJ databases">
        <authorList>
            <person name="de Groot N.N."/>
        </authorList>
    </citation>
    <scope>NUCLEOTIDE SEQUENCE [LARGE SCALE GENOMIC DNA]</scope>
    <source>
        <strain evidence="2 3">DSM 22220</strain>
    </source>
</reference>
<dbReference type="PANTHER" id="PTHR37953">
    <property type="entry name" value="UPF0127 PROTEIN MJ1496"/>
    <property type="match status" value="1"/>
</dbReference>
<dbReference type="AlphaFoldDB" id="A0A1G6XSI4"/>
<name>A0A1G6XSI4_9RHOB</name>
<dbReference type="InterPro" id="IPR003795">
    <property type="entry name" value="DUF192"/>
</dbReference>
<dbReference type="RefSeq" id="WP_245727102.1">
    <property type="nucleotide sequence ID" value="NZ_FNAH01000002.1"/>
</dbReference>
<sequence>MRMPRGFSMMATTLALLLPAVSARADTMCSADIARFPAIDLSVQVEIADDPAERAQGLMNRDSLDEKSGMLFIFEAPREASFWMKNTLIPLDLIFLDRTGTIRHIHPNAIPLDLTPIPGATADDPNPERLMVLEIAGGEAARLGLEPGMAMAHPALDPQQAAAPCQ</sequence>
<protein>
    <recommendedName>
        <fullName evidence="4">DUF192 domain-containing protein</fullName>
    </recommendedName>
</protein>
<dbReference type="Gene3D" id="2.60.120.1140">
    <property type="entry name" value="Protein of unknown function DUF192"/>
    <property type="match status" value="1"/>
</dbReference>
<evidence type="ECO:0008006" key="4">
    <source>
        <dbReference type="Google" id="ProtNLM"/>
    </source>
</evidence>
<dbReference type="Proteomes" id="UP000199344">
    <property type="component" value="Unassembled WGS sequence"/>
</dbReference>
<evidence type="ECO:0000256" key="1">
    <source>
        <dbReference type="SAM" id="SignalP"/>
    </source>
</evidence>
<feature type="chain" id="PRO_5011660589" description="DUF192 domain-containing protein" evidence="1">
    <location>
        <begin position="26"/>
        <end position="166"/>
    </location>
</feature>
<gene>
    <name evidence="2" type="ORF">SAMN05421538_102466</name>
</gene>
<evidence type="ECO:0000313" key="2">
    <source>
        <dbReference type="EMBL" id="SDD80395.1"/>
    </source>
</evidence>
<keyword evidence="3" id="KW-1185">Reference proteome</keyword>
<dbReference type="PANTHER" id="PTHR37953:SF1">
    <property type="entry name" value="UPF0127 PROTEIN MJ1496"/>
    <property type="match status" value="1"/>
</dbReference>
<dbReference type="InterPro" id="IPR038695">
    <property type="entry name" value="Saro_0823-like_sf"/>
</dbReference>